<sequence>MEEIADAFDAFQEQTGAIFGQIVNRAAETFREMMKDENNVVGTSTQSAMKCLHDSGVYWPIPAEETLSSDLSQEIKCVLMEDTINADVMIMANSIAEKAASVYNRVKDSFIQNIGDNTNHDTSATNAQGEEATGGVSAVDHRMTEPGATSNEDNDGAPVYPKASGSNSASAEGQRYKVKRQQKQRKWMGDRPEDIWDDTLLYSMVRDEKSPQGYPAGYKCKLDGCNGFQGVWQGRKPHFMTKHPKEWEEFTGIPTFRYYCPVYGCDIESYLLKAIKSHLVNTHKIQDKLEIEQQPVLWS</sequence>
<gene>
    <name evidence="2" type="ORF">Daus18300_008206</name>
</gene>
<comment type="caution">
    <text evidence="2">The sequence shown here is derived from an EMBL/GenBank/DDBJ whole genome shotgun (WGS) entry which is preliminary data.</text>
</comment>
<proteinExistence type="predicted"/>
<protein>
    <recommendedName>
        <fullName evidence="4">C2H2-type domain-containing protein</fullName>
    </recommendedName>
</protein>
<evidence type="ECO:0000313" key="2">
    <source>
        <dbReference type="EMBL" id="KAL1863050.1"/>
    </source>
</evidence>
<evidence type="ECO:0000313" key="3">
    <source>
        <dbReference type="Proteomes" id="UP001583177"/>
    </source>
</evidence>
<dbReference type="Proteomes" id="UP001583177">
    <property type="component" value="Unassembled WGS sequence"/>
</dbReference>
<keyword evidence="3" id="KW-1185">Reference proteome</keyword>
<evidence type="ECO:0000256" key="1">
    <source>
        <dbReference type="SAM" id="MobiDB-lite"/>
    </source>
</evidence>
<reference evidence="2 3" key="1">
    <citation type="journal article" date="2024" name="IMA Fungus">
        <title>IMA Genome - F19 : A genome assembly and annotation guide to empower mycologists, including annotated draft genome sequences of Ceratocystis pirilliformis, Diaporthe australafricana, Fusarium ophioides, Paecilomyces lecythidis, and Sporothrix stenoceras.</title>
        <authorList>
            <person name="Aylward J."/>
            <person name="Wilson A.M."/>
            <person name="Visagie C.M."/>
            <person name="Spraker J."/>
            <person name="Barnes I."/>
            <person name="Buitendag C."/>
            <person name="Ceriani C."/>
            <person name="Del Mar Angel L."/>
            <person name="du Plessis D."/>
            <person name="Fuchs T."/>
            <person name="Gasser K."/>
            <person name="Kramer D."/>
            <person name="Li W."/>
            <person name="Munsamy K."/>
            <person name="Piso A."/>
            <person name="Price J.L."/>
            <person name="Sonnekus B."/>
            <person name="Thomas C."/>
            <person name="van der Nest A."/>
            <person name="van Dijk A."/>
            <person name="van Heerden A."/>
            <person name="van Vuuren N."/>
            <person name="Yilmaz N."/>
            <person name="Duong T.A."/>
            <person name="van der Merwe N.A."/>
            <person name="Wingfield M.J."/>
            <person name="Wingfield B.D."/>
        </authorList>
    </citation>
    <scope>NUCLEOTIDE SEQUENCE [LARGE SCALE GENOMIC DNA]</scope>
    <source>
        <strain evidence="2 3">CMW 18300</strain>
    </source>
</reference>
<feature type="region of interest" description="Disordered" evidence="1">
    <location>
        <begin position="117"/>
        <end position="189"/>
    </location>
</feature>
<organism evidence="2 3">
    <name type="scientific">Diaporthe australafricana</name>
    <dbReference type="NCBI Taxonomy" id="127596"/>
    <lineage>
        <taxon>Eukaryota</taxon>
        <taxon>Fungi</taxon>
        <taxon>Dikarya</taxon>
        <taxon>Ascomycota</taxon>
        <taxon>Pezizomycotina</taxon>
        <taxon>Sordariomycetes</taxon>
        <taxon>Sordariomycetidae</taxon>
        <taxon>Diaporthales</taxon>
        <taxon>Diaporthaceae</taxon>
        <taxon>Diaporthe</taxon>
    </lineage>
</organism>
<evidence type="ECO:0008006" key="4">
    <source>
        <dbReference type="Google" id="ProtNLM"/>
    </source>
</evidence>
<name>A0ABR3WJA0_9PEZI</name>
<dbReference type="EMBL" id="JAWRVE010000075">
    <property type="protein sequence ID" value="KAL1863050.1"/>
    <property type="molecule type" value="Genomic_DNA"/>
</dbReference>
<accession>A0ABR3WJA0</accession>
<feature type="compositionally biased region" description="Basic residues" evidence="1">
    <location>
        <begin position="176"/>
        <end position="186"/>
    </location>
</feature>
<feature type="compositionally biased region" description="Polar residues" evidence="1">
    <location>
        <begin position="117"/>
        <end position="128"/>
    </location>
</feature>